<keyword evidence="4" id="KW-1185">Reference proteome</keyword>
<dbReference type="PANTHER" id="PTHR30032:SF8">
    <property type="entry name" value="GERMINATION-SPECIFIC N-ACETYLMURAMOYL-L-ALANINE AMIDASE"/>
    <property type="match status" value="1"/>
</dbReference>
<dbReference type="Proteomes" id="UP001500751">
    <property type="component" value="Unassembled WGS sequence"/>
</dbReference>
<gene>
    <name evidence="3" type="ORF">GCM10009839_10110</name>
</gene>
<feature type="chain" id="PRO_5046530820" description="PKD domain-containing protein" evidence="1">
    <location>
        <begin position="26"/>
        <end position="498"/>
    </location>
</feature>
<dbReference type="Pfam" id="PF04122">
    <property type="entry name" value="CW_binding_2"/>
    <property type="match status" value="3"/>
</dbReference>
<dbReference type="InterPro" id="IPR000601">
    <property type="entry name" value="PKD_dom"/>
</dbReference>
<dbReference type="InterPro" id="IPR013783">
    <property type="entry name" value="Ig-like_fold"/>
</dbReference>
<organism evidence="3 4">
    <name type="scientific">Catenulispora yoronensis</name>
    <dbReference type="NCBI Taxonomy" id="450799"/>
    <lineage>
        <taxon>Bacteria</taxon>
        <taxon>Bacillati</taxon>
        <taxon>Actinomycetota</taxon>
        <taxon>Actinomycetes</taxon>
        <taxon>Catenulisporales</taxon>
        <taxon>Catenulisporaceae</taxon>
        <taxon>Catenulispora</taxon>
    </lineage>
</organism>
<reference evidence="3 4" key="1">
    <citation type="journal article" date="2019" name="Int. J. Syst. Evol. Microbiol.">
        <title>The Global Catalogue of Microorganisms (GCM) 10K type strain sequencing project: providing services to taxonomists for standard genome sequencing and annotation.</title>
        <authorList>
            <consortium name="The Broad Institute Genomics Platform"/>
            <consortium name="The Broad Institute Genome Sequencing Center for Infectious Disease"/>
            <person name="Wu L."/>
            <person name="Ma J."/>
        </authorList>
    </citation>
    <scope>NUCLEOTIDE SEQUENCE [LARGE SCALE GENOMIC DNA]</scope>
    <source>
        <strain evidence="3 4">JCM 16014</strain>
    </source>
</reference>
<dbReference type="SUPFAM" id="SSF49299">
    <property type="entry name" value="PKD domain"/>
    <property type="match status" value="1"/>
</dbReference>
<dbReference type="Gene3D" id="3.40.50.12090">
    <property type="match status" value="1"/>
</dbReference>
<sequence length="498" mass="50681">MTIAACAAAAISALALPAVVTTASAAAATTAPAEASVVPTVLTATIIVDSPVGSPVGSTVAGTVTASGPNPIVSYQFDFGNGTKVTQSTPDFEVTYVATQTYNIGVLVTDSTGNTFKAVSNSFDVTVPNSLTRLAGDSRYGTSTAVSQRFWASAVGDTTTRRTAHAVVLASGENAHYPDALAGGPLAAYKQGPLLLTETAQLTDTTRQEIHRVLPPGGTVYVLGGEAAISAKAAATLAGDGYTVVRYGGQTRYQTALTIAEQGLDNPNHVVLVTGKDFPDALAAGPAATGLLASDGKPAAILLSDGDTVEDRDTAAYVVAKMNGFGQTTFIVPNVSAIGWSASVAGMKLAGVDPRVIATKQPPTGPNTNLGVYDDVEHDPHNLRSLNVVAGSDRYTTAQAAAAYDRGDNFCCIGNDPFVGYASGATFADALTGGAAMATIHGRLFLTEPTSVPAADTDVVNNLFGAKTHTAFIFGGTAAVSQHVENQLSALLQAPIVK</sequence>
<name>A0ABN2TPC2_9ACTN</name>
<comment type="caution">
    <text evidence="3">The sequence shown here is derived from an EMBL/GenBank/DDBJ whole genome shotgun (WGS) entry which is preliminary data.</text>
</comment>
<evidence type="ECO:0000256" key="1">
    <source>
        <dbReference type="SAM" id="SignalP"/>
    </source>
</evidence>
<evidence type="ECO:0000313" key="3">
    <source>
        <dbReference type="EMBL" id="GAA2016490.1"/>
    </source>
</evidence>
<keyword evidence="1" id="KW-0732">Signal</keyword>
<dbReference type="Pfam" id="PF00801">
    <property type="entry name" value="PKD"/>
    <property type="match status" value="1"/>
</dbReference>
<proteinExistence type="predicted"/>
<evidence type="ECO:0000313" key="4">
    <source>
        <dbReference type="Proteomes" id="UP001500751"/>
    </source>
</evidence>
<protein>
    <recommendedName>
        <fullName evidence="2">PKD domain-containing protein</fullName>
    </recommendedName>
</protein>
<dbReference type="PANTHER" id="PTHR30032">
    <property type="entry name" value="N-ACETYLMURAMOYL-L-ALANINE AMIDASE-RELATED"/>
    <property type="match status" value="1"/>
</dbReference>
<dbReference type="InterPro" id="IPR035986">
    <property type="entry name" value="PKD_dom_sf"/>
</dbReference>
<dbReference type="Gene3D" id="2.60.40.10">
    <property type="entry name" value="Immunoglobulins"/>
    <property type="match status" value="1"/>
</dbReference>
<accession>A0ABN2TPC2</accession>
<evidence type="ECO:0000259" key="2">
    <source>
        <dbReference type="PROSITE" id="PS50093"/>
    </source>
</evidence>
<dbReference type="InterPro" id="IPR051922">
    <property type="entry name" value="Bact_Sporulation_Assoc"/>
</dbReference>
<dbReference type="PROSITE" id="PS50093">
    <property type="entry name" value="PKD"/>
    <property type="match status" value="1"/>
</dbReference>
<feature type="domain" description="PKD" evidence="2">
    <location>
        <begin position="43"/>
        <end position="115"/>
    </location>
</feature>
<feature type="signal peptide" evidence="1">
    <location>
        <begin position="1"/>
        <end position="25"/>
    </location>
</feature>
<dbReference type="CDD" id="cd00146">
    <property type="entry name" value="PKD"/>
    <property type="match status" value="1"/>
</dbReference>
<dbReference type="EMBL" id="BAAAQN010000004">
    <property type="protein sequence ID" value="GAA2016490.1"/>
    <property type="molecule type" value="Genomic_DNA"/>
</dbReference>
<dbReference type="InterPro" id="IPR007253">
    <property type="entry name" value="Cell_wall-bd_2"/>
</dbReference>